<comment type="caution">
    <text evidence="5">Lacks conserved residue(s) required for the propagation of feature annotation.</text>
</comment>
<dbReference type="InParanoid" id="G0P449"/>
<dbReference type="PRINTS" id="PR00937">
    <property type="entry name" value="TBOX"/>
</dbReference>
<feature type="transmembrane region" description="Helical" evidence="7">
    <location>
        <begin position="91"/>
        <end position="114"/>
    </location>
</feature>
<evidence type="ECO:0000313" key="10">
    <source>
        <dbReference type="Proteomes" id="UP000008068"/>
    </source>
</evidence>
<feature type="compositionally biased region" description="Polar residues" evidence="6">
    <location>
        <begin position="838"/>
        <end position="848"/>
    </location>
</feature>
<dbReference type="InterPro" id="IPR046360">
    <property type="entry name" value="T-box_DNA-bd"/>
</dbReference>
<dbReference type="InterPro" id="IPR036960">
    <property type="entry name" value="T-box_sf"/>
</dbReference>
<sequence>MTRPIHILVILVLFLGAMGVPEINRFGFVEDADRSMMDSADVGSHIPDWLKFAFVFLGLITATGFFAYVTYRLVDVEPQFDPEQDCETEPVIINATVLVILITCIVFTVSMCLIHRNPSAFSITEKNLTELELSIMEASTYDSVMYSLMTVMTALFMIFAFALIIVVISKCLVRLCIIYHYRRVEANFQTEGLQCQLHSNMFQPPSQEIKQPLVSSTQCPSKTSTALLENFDESGWSRACDKFMLASIDITHLDGTFPASPDENSTGPLTVENDQAPSALDVQEDSDDEVKSLDVKYVESRKFYNQAQTQPHSAQFQQQVQQSQLQQTHQAALSVAMPAPQAKLQQQPQELVLQGHQSPLPVTQSATQATVSAPSTPNVPITPAFNPVLSPFNPFTMASLTRINVDLLSKDLWKQEPQPQQTHQAALPVAMPAPQTPVQQQPQKIVLQGHRMPLPDCQLVPQATVSAPSTPNVPRAPVFNPVLSPFNPFTMASLTRINVDLLSKDLWKQEPQPQQTHQAALPVAMPAPQTPVQQQPQKIVLQGHRMPLPDCQLVPQATVSAPSTPNVPRAPVFDPVLSPFNPYIMASHTQINVELLSKDIWKLFHGLQNEMCVTNSGRELFPQLQYKVSGLNKRQQYKLVLWLERTDPFEFDWNRQLKQYERSNKQDVGNAITNPVFTNIRTGQEWEDSKVNFADVNLYNVGNPSKSEKAMKNDDTESKRKFEQKKTSKLSKPRFRVSLNCKYNPVLAIYEVANGALIHRGKFQFEETSFIVVSMYRNPVLIAHKTALNKSVSKEKRADAERMLKEYNGEHSRAESGFPTSSDATPQQPVASQCFGANESSLSTSSGY</sequence>
<feature type="region of interest" description="Disordered" evidence="6">
    <location>
        <begin position="704"/>
        <end position="727"/>
    </location>
</feature>
<dbReference type="GO" id="GO:0045893">
    <property type="term" value="P:positive regulation of DNA-templated transcription"/>
    <property type="evidence" value="ECO:0007669"/>
    <property type="project" value="InterPro"/>
</dbReference>
<dbReference type="GO" id="GO:0000981">
    <property type="term" value="F:DNA-binding transcription factor activity, RNA polymerase II-specific"/>
    <property type="evidence" value="ECO:0007669"/>
    <property type="project" value="TreeGrafter"/>
</dbReference>
<dbReference type="Pfam" id="PF00907">
    <property type="entry name" value="T-box"/>
    <property type="match status" value="1"/>
</dbReference>
<dbReference type="SMART" id="SM00425">
    <property type="entry name" value="TBOX"/>
    <property type="match status" value="1"/>
</dbReference>
<dbReference type="Proteomes" id="UP000008068">
    <property type="component" value="Unassembled WGS sequence"/>
</dbReference>
<organism evidence="10">
    <name type="scientific">Caenorhabditis brenneri</name>
    <name type="common">Nematode worm</name>
    <dbReference type="NCBI Taxonomy" id="135651"/>
    <lineage>
        <taxon>Eukaryota</taxon>
        <taxon>Metazoa</taxon>
        <taxon>Ecdysozoa</taxon>
        <taxon>Nematoda</taxon>
        <taxon>Chromadorea</taxon>
        <taxon>Rhabditida</taxon>
        <taxon>Rhabditina</taxon>
        <taxon>Rhabditomorpha</taxon>
        <taxon>Rhabditoidea</taxon>
        <taxon>Rhabditidae</taxon>
        <taxon>Peloderinae</taxon>
        <taxon>Caenorhabditis</taxon>
    </lineage>
</organism>
<dbReference type="GO" id="GO:0000785">
    <property type="term" value="C:chromatin"/>
    <property type="evidence" value="ECO:0007669"/>
    <property type="project" value="TreeGrafter"/>
</dbReference>
<dbReference type="GO" id="GO:0005634">
    <property type="term" value="C:nucleus"/>
    <property type="evidence" value="ECO:0007669"/>
    <property type="project" value="UniProtKB-SubCell"/>
</dbReference>
<feature type="transmembrane region" description="Helical" evidence="7">
    <location>
        <begin position="6"/>
        <end position="28"/>
    </location>
</feature>
<comment type="subcellular location">
    <subcellularLocation>
        <location evidence="5">Nucleus</location>
    </subcellularLocation>
</comment>
<feature type="compositionally biased region" description="Polar residues" evidence="6">
    <location>
        <begin position="818"/>
        <end position="831"/>
    </location>
</feature>
<keyword evidence="3" id="KW-0804">Transcription</keyword>
<dbReference type="Gene3D" id="2.60.40.820">
    <property type="entry name" value="Transcription factor, T-box"/>
    <property type="match status" value="1"/>
</dbReference>
<dbReference type="GO" id="GO:0000978">
    <property type="term" value="F:RNA polymerase II cis-regulatory region sequence-specific DNA binding"/>
    <property type="evidence" value="ECO:0007669"/>
    <property type="project" value="InterPro"/>
</dbReference>
<gene>
    <name evidence="9" type="ORF">CAEBREN_26056</name>
</gene>
<evidence type="ECO:0000313" key="9">
    <source>
        <dbReference type="EMBL" id="EGT44602.1"/>
    </source>
</evidence>
<dbReference type="InterPro" id="IPR001699">
    <property type="entry name" value="TF_T-box"/>
</dbReference>
<evidence type="ECO:0000256" key="6">
    <source>
        <dbReference type="SAM" id="MobiDB-lite"/>
    </source>
</evidence>
<dbReference type="EMBL" id="GL380058">
    <property type="protein sequence ID" value="EGT44602.1"/>
    <property type="molecule type" value="Genomic_DNA"/>
</dbReference>
<feature type="transmembrane region" description="Helical" evidence="7">
    <location>
        <begin position="144"/>
        <end position="168"/>
    </location>
</feature>
<name>G0P449_CAEBE</name>
<keyword evidence="10" id="KW-1185">Reference proteome</keyword>
<protein>
    <recommendedName>
        <fullName evidence="8">T-box domain-containing protein</fullName>
    </recommendedName>
</protein>
<accession>G0P449</accession>
<evidence type="ECO:0000256" key="3">
    <source>
        <dbReference type="ARBA" id="ARBA00023163"/>
    </source>
</evidence>
<dbReference type="PROSITE" id="PS50252">
    <property type="entry name" value="TBOX_3"/>
    <property type="match status" value="1"/>
</dbReference>
<dbReference type="PANTHER" id="PTHR11267:SF181">
    <property type="entry name" value="OPTOMOTOR-BLIND PROTEIN"/>
    <property type="match status" value="1"/>
</dbReference>
<feature type="transmembrane region" description="Helical" evidence="7">
    <location>
        <begin position="49"/>
        <end position="71"/>
    </location>
</feature>
<keyword evidence="1" id="KW-0805">Transcription regulation</keyword>
<feature type="domain" description="T-box" evidence="8">
    <location>
        <begin position="595"/>
        <end position="789"/>
    </location>
</feature>
<dbReference type="GO" id="GO:0001708">
    <property type="term" value="P:cell fate specification"/>
    <property type="evidence" value="ECO:0007669"/>
    <property type="project" value="TreeGrafter"/>
</dbReference>
<dbReference type="InterPro" id="IPR008967">
    <property type="entry name" value="p53-like_TF_DNA-bd_sf"/>
</dbReference>
<dbReference type="OrthoDB" id="5869419at2759"/>
<evidence type="ECO:0000256" key="2">
    <source>
        <dbReference type="ARBA" id="ARBA00023125"/>
    </source>
</evidence>
<dbReference type="eggNOG" id="KOG3585">
    <property type="taxonomic scope" value="Eukaryota"/>
</dbReference>
<dbReference type="STRING" id="135651.G0P449"/>
<evidence type="ECO:0000256" key="1">
    <source>
        <dbReference type="ARBA" id="ARBA00023015"/>
    </source>
</evidence>
<evidence type="ECO:0000256" key="4">
    <source>
        <dbReference type="ARBA" id="ARBA00023242"/>
    </source>
</evidence>
<keyword evidence="7" id="KW-1133">Transmembrane helix</keyword>
<keyword evidence="7" id="KW-0472">Membrane</keyword>
<feature type="region of interest" description="Disordered" evidence="6">
    <location>
        <begin position="805"/>
        <end position="848"/>
    </location>
</feature>
<evidence type="ECO:0000256" key="7">
    <source>
        <dbReference type="SAM" id="Phobius"/>
    </source>
</evidence>
<keyword evidence="2 5" id="KW-0238">DNA-binding</keyword>
<dbReference type="CDD" id="cd00182">
    <property type="entry name" value="T-box"/>
    <property type="match status" value="1"/>
</dbReference>
<feature type="compositionally biased region" description="Basic and acidic residues" evidence="6">
    <location>
        <begin position="805"/>
        <end position="814"/>
    </location>
</feature>
<evidence type="ECO:0000259" key="8">
    <source>
        <dbReference type="PROSITE" id="PS50252"/>
    </source>
</evidence>
<keyword evidence="7" id="KW-0812">Transmembrane</keyword>
<proteinExistence type="predicted"/>
<evidence type="ECO:0000256" key="5">
    <source>
        <dbReference type="PROSITE-ProRule" id="PRU00201"/>
    </source>
</evidence>
<reference evidence="10" key="1">
    <citation type="submission" date="2011-07" db="EMBL/GenBank/DDBJ databases">
        <authorList>
            <consortium name="Caenorhabditis brenneri Sequencing and Analysis Consortium"/>
            <person name="Wilson R.K."/>
        </authorList>
    </citation>
    <scope>NUCLEOTIDE SEQUENCE [LARGE SCALE GENOMIC DNA]</scope>
    <source>
        <strain evidence="10">PB2801</strain>
    </source>
</reference>
<dbReference type="AlphaFoldDB" id="G0P449"/>
<dbReference type="SUPFAM" id="SSF49417">
    <property type="entry name" value="p53-like transcription factors"/>
    <property type="match status" value="1"/>
</dbReference>
<dbReference type="PANTHER" id="PTHR11267">
    <property type="entry name" value="T-BOX PROTEIN-RELATED"/>
    <property type="match status" value="1"/>
</dbReference>
<dbReference type="HOGENOM" id="CLU_336242_0_0_1"/>
<keyword evidence="4 5" id="KW-0539">Nucleus</keyword>
<feature type="compositionally biased region" description="Basic and acidic residues" evidence="6">
    <location>
        <begin position="706"/>
        <end position="726"/>
    </location>
</feature>